<dbReference type="eggNOG" id="COG4191">
    <property type="taxonomic scope" value="Bacteria"/>
</dbReference>
<feature type="domain" description="Phytochrome chromophore attachment site" evidence="8">
    <location>
        <begin position="977"/>
        <end position="1040"/>
    </location>
</feature>
<evidence type="ECO:0000259" key="8">
    <source>
        <dbReference type="PROSITE" id="PS50046"/>
    </source>
</evidence>
<dbReference type="HOGENOM" id="CLU_247816_0_0_3"/>
<dbReference type="eggNOG" id="COG2203">
    <property type="taxonomic scope" value="Bacteria"/>
</dbReference>
<feature type="domain" description="PAS" evidence="10">
    <location>
        <begin position="288"/>
        <end position="358"/>
    </location>
</feature>
<evidence type="ECO:0000256" key="4">
    <source>
        <dbReference type="ARBA" id="ARBA00022553"/>
    </source>
</evidence>
<dbReference type="InterPro" id="IPR036097">
    <property type="entry name" value="HisK_dim/P_sf"/>
</dbReference>
<dbReference type="SMART" id="SM00086">
    <property type="entry name" value="PAC"/>
    <property type="match status" value="3"/>
</dbReference>
<dbReference type="SMART" id="SM00065">
    <property type="entry name" value="GAF"/>
    <property type="match status" value="4"/>
</dbReference>
<dbReference type="InterPro" id="IPR036890">
    <property type="entry name" value="HATPase_C_sf"/>
</dbReference>
<dbReference type="PROSITE" id="PS50046">
    <property type="entry name" value="PHYTOCHROME_2"/>
    <property type="match status" value="3"/>
</dbReference>
<dbReference type="InterPro" id="IPR000700">
    <property type="entry name" value="PAS-assoc_C"/>
</dbReference>
<dbReference type="InterPro" id="IPR035965">
    <property type="entry name" value="PAS-like_dom_sf"/>
</dbReference>
<dbReference type="Gene3D" id="3.30.565.10">
    <property type="entry name" value="Histidine kinase-like ATPase, C-terminal domain"/>
    <property type="match status" value="1"/>
</dbReference>
<dbReference type="Gene3D" id="1.10.287.130">
    <property type="match status" value="1"/>
</dbReference>
<evidence type="ECO:0000256" key="7">
    <source>
        <dbReference type="ARBA" id="ARBA00023012"/>
    </source>
</evidence>
<evidence type="ECO:0000256" key="5">
    <source>
        <dbReference type="ARBA" id="ARBA00022679"/>
    </source>
</evidence>
<dbReference type="STRING" id="118168.MC7420_4951"/>
<dbReference type="CDD" id="cd00082">
    <property type="entry name" value="HisKA"/>
    <property type="match status" value="1"/>
</dbReference>
<proteinExistence type="inferred from homology"/>
<dbReference type="Gene3D" id="3.30.450.40">
    <property type="match status" value="4"/>
</dbReference>
<dbReference type="InterPro" id="IPR016132">
    <property type="entry name" value="Phyto_chromo_attachment"/>
</dbReference>
<dbReference type="Pfam" id="PF13426">
    <property type="entry name" value="PAS_9"/>
    <property type="match status" value="2"/>
</dbReference>
<dbReference type="SUPFAM" id="SSF55781">
    <property type="entry name" value="GAF domain-like"/>
    <property type="match status" value="4"/>
</dbReference>
<evidence type="ECO:0000313" key="12">
    <source>
        <dbReference type="EMBL" id="EDX72678.1"/>
    </source>
</evidence>
<organism evidence="12 13">
    <name type="scientific">Coleofasciculus chthonoplastes PCC 7420</name>
    <dbReference type="NCBI Taxonomy" id="118168"/>
    <lineage>
        <taxon>Bacteria</taxon>
        <taxon>Bacillati</taxon>
        <taxon>Cyanobacteriota</taxon>
        <taxon>Cyanophyceae</taxon>
        <taxon>Coleofasciculales</taxon>
        <taxon>Coleofasciculaceae</taxon>
        <taxon>Coleofasciculus</taxon>
    </lineage>
</organism>
<dbReference type="Pfam" id="PF01590">
    <property type="entry name" value="GAF"/>
    <property type="match status" value="4"/>
</dbReference>
<dbReference type="InterPro" id="IPR003661">
    <property type="entry name" value="HisK_dim/P_dom"/>
</dbReference>
<dbReference type="InterPro" id="IPR029016">
    <property type="entry name" value="GAF-like_dom_sf"/>
</dbReference>
<dbReference type="InterPro" id="IPR013655">
    <property type="entry name" value="PAS_fold_3"/>
</dbReference>
<dbReference type="InterPro" id="IPR001610">
    <property type="entry name" value="PAC"/>
</dbReference>
<dbReference type="Gene3D" id="3.30.450.20">
    <property type="entry name" value="PAS domain"/>
    <property type="match status" value="3"/>
</dbReference>
<dbReference type="NCBIfam" id="TIGR00229">
    <property type="entry name" value="sensory_box"/>
    <property type="match status" value="2"/>
</dbReference>
<dbReference type="PANTHER" id="PTHR43304:SF1">
    <property type="entry name" value="PAC DOMAIN-CONTAINING PROTEIN"/>
    <property type="match status" value="1"/>
</dbReference>
<evidence type="ECO:0000313" key="13">
    <source>
        <dbReference type="Proteomes" id="UP000003835"/>
    </source>
</evidence>
<dbReference type="PROSITE" id="PS50109">
    <property type="entry name" value="HIS_KIN"/>
    <property type="match status" value="1"/>
</dbReference>
<evidence type="ECO:0000256" key="2">
    <source>
        <dbReference type="ARBA" id="ARBA00006402"/>
    </source>
</evidence>
<keyword evidence="6" id="KW-0418">Kinase</keyword>
<feature type="domain" description="Histidine kinase" evidence="9">
    <location>
        <begin position="1168"/>
        <end position="1426"/>
    </location>
</feature>
<dbReference type="InterPro" id="IPR003594">
    <property type="entry name" value="HATPase_dom"/>
</dbReference>
<dbReference type="EC" id="2.7.13.3" evidence="3"/>
<evidence type="ECO:0000256" key="3">
    <source>
        <dbReference type="ARBA" id="ARBA00012438"/>
    </source>
</evidence>
<name>B4VZC7_9CYAN</name>
<dbReference type="InterPro" id="IPR004358">
    <property type="entry name" value="Sig_transdc_His_kin-like_C"/>
</dbReference>
<dbReference type="Proteomes" id="UP000003835">
    <property type="component" value="Unassembled WGS sequence"/>
</dbReference>
<dbReference type="EMBL" id="DS989862">
    <property type="protein sequence ID" value="EDX72678.1"/>
    <property type="molecule type" value="Genomic_DNA"/>
</dbReference>
<keyword evidence="5" id="KW-0808">Transferase</keyword>
<dbReference type="PANTHER" id="PTHR43304">
    <property type="entry name" value="PHYTOCHROME-LIKE PROTEIN CPH1"/>
    <property type="match status" value="1"/>
</dbReference>
<feature type="domain" description="Phytochrome chromophore attachment site" evidence="8">
    <location>
        <begin position="433"/>
        <end position="569"/>
    </location>
</feature>
<dbReference type="InterPro" id="IPR003018">
    <property type="entry name" value="GAF"/>
</dbReference>
<dbReference type="SMART" id="SM00387">
    <property type="entry name" value="HATPase_c"/>
    <property type="match status" value="1"/>
</dbReference>
<evidence type="ECO:0000259" key="10">
    <source>
        <dbReference type="PROSITE" id="PS50112"/>
    </source>
</evidence>
<protein>
    <recommendedName>
        <fullName evidence="3">histidine kinase</fullName>
        <ecNumber evidence="3">2.7.13.3</ecNumber>
    </recommendedName>
</protein>
<comment type="catalytic activity">
    <reaction evidence="1">
        <text>ATP + protein L-histidine = ADP + protein N-phospho-L-histidine.</text>
        <dbReference type="EC" id="2.7.13.3"/>
    </reaction>
</comment>
<dbReference type="Pfam" id="PF02518">
    <property type="entry name" value="HATPase_c"/>
    <property type="match status" value="1"/>
</dbReference>
<dbReference type="PROSITE" id="PS50113">
    <property type="entry name" value="PAC"/>
    <property type="match status" value="1"/>
</dbReference>
<evidence type="ECO:0000259" key="9">
    <source>
        <dbReference type="PROSITE" id="PS50109"/>
    </source>
</evidence>
<dbReference type="FunFam" id="3.30.450.20:FF:000099">
    <property type="entry name" value="Sensory box sensor histidine kinase"/>
    <property type="match status" value="1"/>
</dbReference>
<accession>B4VZC7</accession>
<sequence length="1432" mass="162448">MNIAKKNYQPGKLTWTGSSPDQLKWMRILYETLPCIYFTLNFDGVILDVSQFGAAYLGYDFWELVQKPIHRLFDPESQCRYQALLTHLSQNPTEIHRWETRLIAKDGRMIWLKAKTRLLPITASNSVISLVCEEMTEAKSPASLPTPDRNHDEAVLITNDNGDFTYICPNITSIFGYSLSEVRALGNITHLLGNLPWNWQALAVAGNVRNVEVEITDKTGKPRTVLVNVKPVSIQGGTILYRLRDSTNRQFVADISQPKADRLTPSIPDPTPEQLSENPYTQDILQESEARFRTMADNAPVLLWMSGTDGLCTFFNQGWLRFTGRTLEQELGNGWAEGVHSDDLSSCLETYQQAFNARQAFCMEYRLRRADQEYRWILDTGTPRFTPSGQFLGYIGSCIDITDRKQTETAVQQQYLRERLIGAIAQRIHYSLDLDEILNTTVAEVRQILACDRVLVFRLYGDGSGVVEVESVDVNWKPISGTVINDRYFAEDYIHLYQKGRVQSVEDIYNAGLTDCHIELLAQFQVRANLVIPIVHEERLWGLLVAQQCQTPRKWQPWEIELLQNLSTHTAVAIQQSELYQQAQTEIHQRQQAEATLRQQVQREQLIGAITQRIRQSLNLEDILERTVAEVRQVLQTDRVIILRFNPDWSGEVVVESVDPRWCSILGNRIYDPCFEKTYLSLYQQGRVRTLDDIYAANLSQCYIDLLAKFQVRANLVVPIVHSTKSLPIPPSQADVQTPSQSPTRLWGLLIAHHCSQPRNWQSFEIDLLDGLASQVAIAIQQSQLYEQAKSLFWRERVLNQVTQAIRRSLDVTTVFETAVQEIGELLPVDRAEIVQYVPERQCWLSVADYRRSLEDSSTLGQEIPDQNHPLAERLKRLEIIRIEDTSAFNQGLAQDFPGAWLWVPLHFNSQILGSLTLGKTNHPDSWQDSEVELIVAIADQVAIAIGQSQLYHQAQYHLKREQAINHLTHAIRCSLDLDTIFSTATQEIENLLYVDRAQIIQYLPERQLWVNVAESCRGDCLPKALGVEIPDANNPLAERIKRLEVVRINDTRCFVDETNTAVAQQFPGAWLLVPLHCGNSVWGALGLMMDNRAYNWQDAEVELICTIADQLAIALQQAELYEQSRQAEAKALTHAQQLEQTVAKLQKTQAQLVQSEKMSSLGQLVAGVAHEINNPVNFIYGNLVHANDYATDLLGLIELYQQQYPQITPEIQSEMDAIDLEFLIEDLPKLLDSMKVGAERICEIVYSLRNFSRIAEAEMKAVDIHEGINSTLMILRNRLKARGENPGIQVIKEYGDLPKVECYAGQINQVFMNLLVNAIDAIDEQNTKRSLDELKANPSTIRVQTEIVDNQEVAIRIIDNGPGMTAEVQQQLFHPFFTTKPVGTGTGLGLSISYQIVVEKHGGQLFCHSNLGQGTEFVLQIPVRQHLSGNK</sequence>
<dbReference type="InterPro" id="IPR000014">
    <property type="entry name" value="PAS"/>
</dbReference>
<keyword evidence="7" id="KW-0902">Two-component regulatory system</keyword>
<feature type="domain" description="PAS" evidence="10">
    <location>
        <begin position="22"/>
        <end position="92"/>
    </location>
</feature>
<keyword evidence="13" id="KW-1185">Reference proteome</keyword>
<dbReference type="PROSITE" id="PS50112">
    <property type="entry name" value="PAS"/>
    <property type="match status" value="2"/>
</dbReference>
<dbReference type="SUPFAM" id="SSF55874">
    <property type="entry name" value="ATPase domain of HSP90 chaperone/DNA topoisomerase II/histidine kinase"/>
    <property type="match status" value="1"/>
</dbReference>
<feature type="domain" description="Phytochrome chromophore attachment site" evidence="8">
    <location>
        <begin position="619"/>
        <end position="775"/>
    </location>
</feature>
<dbReference type="InterPro" id="IPR052162">
    <property type="entry name" value="Sensor_kinase/Photoreceptor"/>
</dbReference>
<reference evidence="12 13" key="1">
    <citation type="submission" date="2008-07" db="EMBL/GenBank/DDBJ databases">
        <authorList>
            <person name="Tandeau de Marsac N."/>
            <person name="Ferriera S."/>
            <person name="Johnson J."/>
            <person name="Kravitz S."/>
            <person name="Beeson K."/>
            <person name="Sutton G."/>
            <person name="Rogers Y.-H."/>
            <person name="Friedman R."/>
            <person name="Frazier M."/>
            <person name="Venter J.C."/>
        </authorList>
    </citation>
    <scope>NUCLEOTIDE SEQUENCE [LARGE SCALE GENOMIC DNA]</scope>
    <source>
        <strain evidence="12 13">PCC 7420</strain>
    </source>
</reference>
<dbReference type="CDD" id="cd00130">
    <property type="entry name" value="PAS"/>
    <property type="match status" value="3"/>
</dbReference>
<dbReference type="PRINTS" id="PR00344">
    <property type="entry name" value="BCTRLSENSOR"/>
</dbReference>
<dbReference type="SUPFAM" id="SSF55785">
    <property type="entry name" value="PYP-like sensor domain (PAS domain)"/>
    <property type="match status" value="3"/>
</dbReference>
<dbReference type="RefSeq" id="WP_006104133.1">
    <property type="nucleotide sequence ID" value="NZ_DS989862.1"/>
</dbReference>
<dbReference type="GO" id="GO:0000155">
    <property type="term" value="F:phosphorelay sensor kinase activity"/>
    <property type="evidence" value="ECO:0007669"/>
    <property type="project" value="InterPro"/>
</dbReference>
<evidence type="ECO:0000256" key="6">
    <source>
        <dbReference type="ARBA" id="ARBA00022777"/>
    </source>
</evidence>
<gene>
    <name evidence="12" type="ORF">MC7420_4951</name>
</gene>
<keyword evidence="4" id="KW-0597">Phosphoprotein</keyword>
<dbReference type="SMART" id="SM00091">
    <property type="entry name" value="PAS"/>
    <property type="match status" value="3"/>
</dbReference>
<evidence type="ECO:0000259" key="11">
    <source>
        <dbReference type="PROSITE" id="PS50113"/>
    </source>
</evidence>
<dbReference type="SUPFAM" id="SSF47384">
    <property type="entry name" value="Homodimeric domain of signal transducing histidine kinase"/>
    <property type="match status" value="1"/>
</dbReference>
<feature type="domain" description="PAC" evidence="11">
    <location>
        <begin position="361"/>
        <end position="413"/>
    </location>
</feature>
<dbReference type="Pfam" id="PF08447">
    <property type="entry name" value="PAS_3"/>
    <property type="match status" value="1"/>
</dbReference>
<comment type="similarity">
    <text evidence="2">In the N-terminal section; belongs to the phytochrome family.</text>
</comment>
<evidence type="ECO:0000256" key="1">
    <source>
        <dbReference type="ARBA" id="ARBA00000085"/>
    </source>
</evidence>
<dbReference type="InterPro" id="IPR005467">
    <property type="entry name" value="His_kinase_dom"/>
</dbReference>